<dbReference type="OrthoDB" id="5203861at2759"/>
<reference evidence="1" key="1">
    <citation type="submission" date="2020-07" db="EMBL/GenBank/DDBJ databases">
        <title>The High-quality genome of the commercially important snow crab, Chionoecetes opilio.</title>
        <authorList>
            <person name="Jeong J.-H."/>
            <person name="Ryu S."/>
        </authorList>
    </citation>
    <scope>NUCLEOTIDE SEQUENCE</scope>
    <source>
        <strain evidence="1">MADBK_172401_WGS</strain>
        <tissue evidence="1">Digestive gland</tissue>
    </source>
</reference>
<evidence type="ECO:0000313" key="2">
    <source>
        <dbReference type="Proteomes" id="UP000770661"/>
    </source>
</evidence>
<dbReference type="GO" id="GO:0009071">
    <property type="term" value="P:serine family amino acid catabolic process"/>
    <property type="evidence" value="ECO:0007669"/>
    <property type="project" value="TreeGrafter"/>
</dbReference>
<gene>
    <name evidence="1" type="primary">THNSL2</name>
    <name evidence="1" type="ORF">GWK47_024098</name>
</gene>
<dbReference type="Proteomes" id="UP000770661">
    <property type="component" value="Unassembled WGS sequence"/>
</dbReference>
<dbReference type="InterPro" id="IPR051166">
    <property type="entry name" value="Threonine_Synthase"/>
</dbReference>
<sequence length="219" mass="24017">MILRVVFIVAGTFTVDDEEITNTLRRIYHTHHYIVCPHTAVAAAYHYRLTQTFDYHQGDNKQGTPPRAYIATASPAKFPEALQKAGVPPLTHLAAHLHSLPTRSLAMKQGEDWYATLRAKIEAITATRLKVLICLQHERASQSSLVCSWEGDRSCCFGATQHTAGVIVYAQRENTDRGQGGLTWGPGGDVSPPGAPPFLPPLFPRGVVTRRTPCYGSLG</sequence>
<proteinExistence type="predicted"/>
<dbReference type="InterPro" id="IPR036052">
    <property type="entry name" value="TrpB-like_PALP_sf"/>
</dbReference>
<keyword evidence="2" id="KW-1185">Reference proteome</keyword>
<dbReference type="PANTHER" id="PTHR42690">
    <property type="entry name" value="THREONINE SYNTHASE FAMILY MEMBER"/>
    <property type="match status" value="1"/>
</dbReference>
<dbReference type="GO" id="GO:0030170">
    <property type="term" value="F:pyridoxal phosphate binding"/>
    <property type="evidence" value="ECO:0007669"/>
    <property type="project" value="TreeGrafter"/>
</dbReference>
<dbReference type="SUPFAM" id="SSF53686">
    <property type="entry name" value="Tryptophan synthase beta subunit-like PLP-dependent enzymes"/>
    <property type="match status" value="1"/>
</dbReference>
<dbReference type="AlphaFoldDB" id="A0A8J4XQ03"/>
<protein>
    <submittedName>
        <fullName evidence="1">Threonine synthase-like 2</fullName>
    </submittedName>
</protein>
<name>A0A8J4XQ03_CHIOP</name>
<dbReference type="Gene3D" id="3.40.50.1100">
    <property type="match status" value="1"/>
</dbReference>
<dbReference type="PANTHER" id="PTHR42690:SF1">
    <property type="entry name" value="THREONINE SYNTHASE-LIKE 2"/>
    <property type="match status" value="1"/>
</dbReference>
<organism evidence="1 2">
    <name type="scientific">Chionoecetes opilio</name>
    <name type="common">Atlantic snow crab</name>
    <name type="synonym">Cancer opilio</name>
    <dbReference type="NCBI Taxonomy" id="41210"/>
    <lineage>
        <taxon>Eukaryota</taxon>
        <taxon>Metazoa</taxon>
        <taxon>Ecdysozoa</taxon>
        <taxon>Arthropoda</taxon>
        <taxon>Crustacea</taxon>
        <taxon>Multicrustacea</taxon>
        <taxon>Malacostraca</taxon>
        <taxon>Eumalacostraca</taxon>
        <taxon>Eucarida</taxon>
        <taxon>Decapoda</taxon>
        <taxon>Pleocyemata</taxon>
        <taxon>Brachyura</taxon>
        <taxon>Eubrachyura</taxon>
        <taxon>Majoidea</taxon>
        <taxon>Majidae</taxon>
        <taxon>Chionoecetes</taxon>
    </lineage>
</organism>
<dbReference type="GO" id="GO:0046360">
    <property type="term" value="P:2-oxobutyrate biosynthetic process"/>
    <property type="evidence" value="ECO:0007669"/>
    <property type="project" value="TreeGrafter"/>
</dbReference>
<dbReference type="EMBL" id="JACEEZ010024809">
    <property type="protein sequence ID" value="KAG0707871.1"/>
    <property type="molecule type" value="Genomic_DNA"/>
</dbReference>
<evidence type="ECO:0000313" key="1">
    <source>
        <dbReference type="EMBL" id="KAG0707871.1"/>
    </source>
</evidence>
<accession>A0A8J4XQ03</accession>
<comment type="caution">
    <text evidence="1">The sequence shown here is derived from an EMBL/GenBank/DDBJ whole genome shotgun (WGS) entry which is preliminary data.</text>
</comment>